<keyword evidence="6 7" id="KW-0472">Membrane</keyword>
<dbReference type="PANTHER" id="PTHR33452:SF1">
    <property type="entry name" value="INNER MEMBRANE PROTEIN YPHA-RELATED"/>
    <property type="match status" value="1"/>
</dbReference>
<dbReference type="EMBL" id="JACJJL010000036">
    <property type="protein sequence ID" value="MBM6662949.1"/>
    <property type="molecule type" value="Genomic_DNA"/>
</dbReference>
<dbReference type="GO" id="GO:0005886">
    <property type="term" value="C:plasma membrane"/>
    <property type="evidence" value="ECO:0007669"/>
    <property type="project" value="UniProtKB-SubCell"/>
</dbReference>
<feature type="transmembrane region" description="Helical" evidence="7">
    <location>
        <begin position="73"/>
        <end position="94"/>
    </location>
</feature>
<evidence type="ECO:0000313" key="9">
    <source>
        <dbReference type="Proteomes" id="UP000764045"/>
    </source>
</evidence>
<keyword evidence="3" id="KW-1003">Cell membrane</keyword>
<keyword evidence="5 7" id="KW-1133">Transmembrane helix</keyword>
<dbReference type="Proteomes" id="UP000764045">
    <property type="component" value="Unassembled WGS sequence"/>
</dbReference>
<feature type="transmembrane region" description="Helical" evidence="7">
    <location>
        <begin position="114"/>
        <end position="133"/>
    </location>
</feature>
<protein>
    <submittedName>
        <fullName evidence="8">DoxX family protein</fullName>
    </submittedName>
</protein>
<evidence type="ECO:0000256" key="7">
    <source>
        <dbReference type="SAM" id="Phobius"/>
    </source>
</evidence>
<keyword evidence="4 7" id="KW-0812">Transmembrane</keyword>
<dbReference type="InterPro" id="IPR051907">
    <property type="entry name" value="DoxX-like_oxidoreductase"/>
</dbReference>
<comment type="subcellular location">
    <subcellularLocation>
        <location evidence="1">Cell membrane</location>
        <topology evidence="1">Multi-pass membrane protein</topology>
    </subcellularLocation>
</comment>
<comment type="similarity">
    <text evidence="2">Belongs to the DoxX family.</text>
</comment>
<dbReference type="AlphaFoldDB" id="A0A939B5Z5"/>
<proteinExistence type="inferred from homology"/>
<feature type="transmembrane region" description="Helical" evidence="7">
    <location>
        <begin position="12"/>
        <end position="28"/>
    </location>
</feature>
<dbReference type="Pfam" id="PF07681">
    <property type="entry name" value="DoxX"/>
    <property type="match status" value="1"/>
</dbReference>
<accession>A0A939B5Z5</accession>
<evidence type="ECO:0000256" key="6">
    <source>
        <dbReference type="ARBA" id="ARBA00023136"/>
    </source>
</evidence>
<evidence type="ECO:0000256" key="5">
    <source>
        <dbReference type="ARBA" id="ARBA00022989"/>
    </source>
</evidence>
<dbReference type="InterPro" id="IPR032808">
    <property type="entry name" value="DoxX"/>
</dbReference>
<dbReference type="RefSeq" id="WP_205111860.1">
    <property type="nucleotide sequence ID" value="NZ_JACJJL010000036.1"/>
</dbReference>
<sequence>MKFEKDFLRSTDFGLLLLRIALGGLMLFHGMHKLIYGVGFIGDMLAAIGLPSFIAYGSLLAELVASLMIICGIWTRLASVVFAGNMVVAILMAHASEMFSLSPMTGGLVIELPLLYLLGAAVLCLTGGGRFAVTKGTVLD</sequence>
<reference evidence="8 9" key="1">
    <citation type="journal article" date="2021" name="Sci. Rep.">
        <title>The distribution of antibiotic resistance genes in chicken gut microbiota commensals.</title>
        <authorList>
            <person name="Juricova H."/>
            <person name="Matiasovicova J."/>
            <person name="Kubasova T."/>
            <person name="Cejkova D."/>
            <person name="Rychlik I."/>
        </authorList>
    </citation>
    <scope>NUCLEOTIDE SEQUENCE [LARGE SCALE GENOMIC DNA]</scope>
    <source>
        <strain evidence="8 9">An819</strain>
    </source>
</reference>
<keyword evidence="9" id="KW-1185">Reference proteome</keyword>
<feature type="transmembrane region" description="Helical" evidence="7">
    <location>
        <begin position="34"/>
        <end position="61"/>
    </location>
</feature>
<dbReference type="PANTHER" id="PTHR33452">
    <property type="entry name" value="OXIDOREDUCTASE CATD-RELATED"/>
    <property type="match status" value="1"/>
</dbReference>
<evidence type="ECO:0000256" key="2">
    <source>
        <dbReference type="ARBA" id="ARBA00006679"/>
    </source>
</evidence>
<name>A0A939B5Z5_9BACT</name>
<gene>
    <name evidence="8" type="ORF">H6B30_14570</name>
</gene>
<comment type="caution">
    <text evidence="8">The sequence shown here is derived from an EMBL/GenBank/DDBJ whole genome shotgun (WGS) entry which is preliminary data.</text>
</comment>
<organism evidence="8 9">
    <name type="scientific">Marseilla massiliensis</name>
    <dbReference type="NCBI Taxonomy" id="1841864"/>
    <lineage>
        <taxon>Bacteria</taxon>
        <taxon>Pseudomonadati</taxon>
        <taxon>Bacteroidota</taxon>
        <taxon>Bacteroidia</taxon>
        <taxon>Bacteroidales</taxon>
        <taxon>Prevotellaceae</taxon>
        <taxon>Marseilla</taxon>
    </lineage>
</organism>
<evidence type="ECO:0000256" key="4">
    <source>
        <dbReference type="ARBA" id="ARBA00022692"/>
    </source>
</evidence>
<evidence type="ECO:0000256" key="1">
    <source>
        <dbReference type="ARBA" id="ARBA00004651"/>
    </source>
</evidence>
<evidence type="ECO:0000313" key="8">
    <source>
        <dbReference type="EMBL" id="MBM6662949.1"/>
    </source>
</evidence>
<evidence type="ECO:0000256" key="3">
    <source>
        <dbReference type="ARBA" id="ARBA00022475"/>
    </source>
</evidence>